<comment type="similarity">
    <text evidence="13">Belongs to the polysaccharide monooxygenase AA9 family.</text>
</comment>
<dbReference type="AlphaFoldDB" id="A0A4P7NIT2"/>
<evidence type="ECO:0000256" key="6">
    <source>
        <dbReference type="ARBA" id="ARBA00023001"/>
    </source>
</evidence>
<evidence type="ECO:0000256" key="14">
    <source>
        <dbReference type="ARBA" id="ARBA00045077"/>
    </source>
</evidence>
<comment type="catalytic activity">
    <reaction evidence="14">
        <text>[(1-&gt;4)-beta-D-glucosyl]n+m + reduced acceptor + O2 = 4-dehydro-beta-D-glucosyl-[(1-&gt;4)-beta-D-glucosyl]n-1 + [(1-&gt;4)-beta-D-glucosyl]m + acceptor + H2O.</text>
        <dbReference type="EC" id="1.14.99.56"/>
    </reaction>
</comment>
<dbReference type="GO" id="GO:0004497">
    <property type="term" value="F:monooxygenase activity"/>
    <property type="evidence" value="ECO:0007669"/>
    <property type="project" value="UniProtKB-KW"/>
</dbReference>
<dbReference type="CDD" id="cd21175">
    <property type="entry name" value="LPMO_AA9"/>
    <property type="match status" value="1"/>
</dbReference>
<evidence type="ECO:0000256" key="3">
    <source>
        <dbReference type="ARBA" id="ARBA00022525"/>
    </source>
</evidence>
<evidence type="ECO:0000256" key="5">
    <source>
        <dbReference type="ARBA" id="ARBA00022729"/>
    </source>
</evidence>
<keyword evidence="8" id="KW-0186">Copper</keyword>
<dbReference type="Pfam" id="PF03443">
    <property type="entry name" value="AA9"/>
    <property type="match status" value="1"/>
</dbReference>
<keyword evidence="7" id="KW-0560">Oxidoreductase</keyword>
<proteinExistence type="inferred from homology"/>
<dbReference type="PANTHER" id="PTHR33353">
    <property type="entry name" value="PUTATIVE (AFU_ORTHOLOGUE AFUA_1G12560)-RELATED"/>
    <property type="match status" value="1"/>
</dbReference>
<dbReference type="InterPro" id="IPR005103">
    <property type="entry name" value="AA9_LPMO"/>
</dbReference>
<evidence type="ECO:0000313" key="17">
    <source>
        <dbReference type="EMBL" id="QBZ61923.1"/>
    </source>
</evidence>
<keyword evidence="4" id="KW-0479">Metal-binding</keyword>
<evidence type="ECO:0000259" key="16">
    <source>
        <dbReference type="Pfam" id="PF03443"/>
    </source>
</evidence>
<comment type="subcellular location">
    <subcellularLocation>
        <location evidence="2">Secreted</location>
    </subcellularLocation>
</comment>
<protein>
    <recommendedName>
        <fullName evidence="15">lytic cellulose monooxygenase (C4-dehydrogenating)</fullName>
        <ecNumber evidence="15">1.14.99.56</ecNumber>
    </recommendedName>
</protein>
<dbReference type="PANTHER" id="PTHR33353:SF18">
    <property type="entry name" value="ENDOGLUCANASE II"/>
    <property type="match status" value="1"/>
</dbReference>
<comment type="cofactor">
    <cofactor evidence="1">
        <name>Cu(2+)</name>
        <dbReference type="ChEBI" id="CHEBI:29036"/>
    </cofactor>
</comment>
<name>A0A4P7NIT2_PYROR</name>
<keyword evidence="10" id="KW-1015">Disulfide bond</keyword>
<dbReference type="GO" id="GO:0046872">
    <property type="term" value="F:metal ion binding"/>
    <property type="evidence" value="ECO:0007669"/>
    <property type="project" value="UniProtKB-KW"/>
</dbReference>
<evidence type="ECO:0000256" key="1">
    <source>
        <dbReference type="ARBA" id="ARBA00001973"/>
    </source>
</evidence>
<evidence type="ECO:0000256" key="2">
    <source>
        <dbReference type="ARBA" id="ARBA00004613"/>
    </source>
</evidence>
<accession>A0A4P7NIT2</accession>
<organism evidence="17 18">
    <name type="scientific">Pyricularia oryzae</name>
    <name type="common">Rice blast fungus</name>
    <name type="synonym">Magnaporthe oryzae</name>
    <dbReference type="NCBI Taxonomy" id="318829"/>
    <lineage>
        <taxon>Eukaryota</taxon>
        <taxon>Fungi</taxon>
        <taxon>Dikarya</taxon>
        <taxon>Ascomycota</taxon>
        <taxon>Pezizomycotina</taxon>
        <taxon>Sordariomycetes</taxon>
        <taxon>Sordariomycetidae</taxon>
        <taxon>Magnaporthales</taxon>
        <taxon>Pyriculariaceae</taxon>
        <taxon>Pyricularia</taxon>
    </lineage>
</organism>
<dbReference type="InterPro" id="IPR049892">
    <property type="entry name" value="AA9"/>
</dbReference>
<evidence type="ECO:0000313" key="18">
    <source>
        <dbReference type="Proteomes" id="UP000294847"/>
    </source>
</evidence>
<dbReference type="GO" id="GO:0030245">
    <property type="term" value="P:cellulose catabolic process"/>
    <property type="evidence" value="ECO:0007669"/>
    <property type="project" value="UniProtKB-KW"/>
</dbReference>
<keyword evidence="6" id="KW-0136">Cellulose degradation</keyword>
<dbReference type="GO" id="GO:0005576">
    <property type="term" value="C:extracellular region"/>
    <property type="evidence" value="ECO:0007669"/>
    <property type="project" value="UniProtKB-SubCell"/>
</dbReference>
<dbReference type="EC" id="1.14.99.56" evidence="15"/>
<feature type="domain" description="Auxiliary Activity family 9 catalytic" evidence="16">
    <location>
        <begin position="18"/>
        <end position="245"/>
    </location>
</feature>
<keyword evidence="11" id="KW-0119">Carbohydrate metabolism</keyword>
<evidence type="ECO:0000256" key="15">
    <source>
        <dbReference type="ARBA" id="ARBA00047174"/>
    </source>
</evidence>
<evidence type="ECO:0000256" key="11">
    <source>
        <dbReference type="ARBA" id="ARBA00023277"/>
    </source>
</evidence>
<reference evidence="17 18" key="1">
    <citation type="journal article" date="2019" name="Mol. Biol. Evol.">
        <title>Blast fungal genomes show frequent chromosomal changes, gene gains and losses, and effector gene turnover.</title>
        <authorList>
            <person name="Gomez Luciano L.B."/>
            <person name="Jason Tsai I."/>
            <person name="Chuma I."/>
            <person name="Tosa Y."/>
            <person name="Chen Y.H."/>
            <person name="Li J.Y."/>
            <person name="Li M.Y."/>
            <person name="Jade Lu M.Y."/>
            <person name="Nakayashiki H."/>
            <person name="Li W.H."/>
        </authorList>
    </citation>
    <scope>NUCLEOTIDE SEQUENCE [LARGE SCALE GENOMIC DNA]</scope>
    <source>
        <strain evidence="17">MZ5-1-6</strain>
    </source>
</reference>
<evidence type="ECO:0000256" key="12">
    <source>
        <dbReference type="ARBA" id="ARBA00023326"/>
    </source>
</evidence>
<evidence type="ECO:0000256" key="13">
    <source>
        <dbReference type="ARBA" id="ARBA00044502"/>
    </source>
</evidence>
<evidence type="ECO:0000256" key="8">
    <source>
        <dbReference type="ARBA" id="ARBA00023008"/>
    </source>
</evidence>
<keyword evidence="3" id="KW-0964">Secreted</keyword>
<dbReference type="EMBL" id="CP034207">
    <property type="protein sequence ID" value="QBZ61923.1"/>
    <property type="molecule type" value="Genomic_DNA"/>
</dbReference>
<evidence type="ECO:0000256" key="9">
    <source>
        <dbReference type="ARBA" id="ARBA00023033"/>
    </source>
</evidence>
<keyword evidence="12" id="KW-0624">Polysaccharide degradation</keyword>
<evidence type="ECO:0000256" key="7">
    <source>
        <dbReference type="ARBA" id="ARBA00023002"/>
    </source>
</evidence>
<evidence type="ECO:0000256" key="4">
    <source>
        <dbReference type="ARBA" id="ARBA00022723"/>
    </source>
</evidence>
<sequence>MKTTVSLLMALAALANAHSFFQQLELKKDGNQWNMMKVGEGVRVPESKNSPIWFTPHKSWEFLPCNGGDNALKKTDVVVNVNTGDEIHAIWRLLHNSGSSPDEIIDKSHKGPVIAYMKKVENAATDPGSGDGWFKIQQDGWKDGPKGEQWGVDRLRKNKGKQQIIVPDCIEPGNYLLRAEIIALHEAAQAGKGPQFYMSCAQLKVNTRPGSKATVKKPAKTYDMTKVYNKDVPGLTTDIYNTITKYEVPGGEEFKCSV</sequence>
<gene>
    <name evidence="17" type="ORF">PoMZ_08884</name>
</gene>
<dbReference type="Gene3D" id="2.70.50.70">
    <property type="match status" value="1"/>
</dbReference>
<evidence type="ECO:0000256" key="10">
    <source>
        <dbReference type="ARBA" id="ARBA00023157"/>
    </source>
</evidence>
<keyword evidence="9" id="KW-0503">Monooxygenase</keyword>
<dbReference type="Proteomes" id="UP000294847">
    <property type="component" value="Chromosome 4"/>
</dbReference>
<keyword evidence="5" id="KW-0732">Signal</keyword>